<sequence>MAAPEQPAAMAFAQINGAAGVAAVQGGGFVFHHFAAFACLLRIGIAAAIDGLRYGRRGSGG</sequence>
<evidence type="ECO:0000313" key="1">
    <source>
        <dbReference type="EMBL" id="MPN43671.1"/>
    </source>
</evidence>
<protein>
    <submittedName>
        <fullName evidence="1">Uncharacterized protein</fullName>
    </submittedName>
</protein>
<accession>A0A645HXA5</accession>
<comment type="caution">
    <text evidence="1">The sequence shown here is derived from an EMBL/GenBank/DDBJ whole genome shotgun (WGS) entry which is preliminary data.</text>
</comment>
<gene>
    <name evidence="1" type="ORF">SDC9_191231</name>
</gene>
<proteinExistence type="predicted"/>
<organism evidence="1">
    <name type="scientific">bioreactor metagenome</name>
    <dbReference type="NCBI Taxonomy" id="1076179"/>
    <lineage>
        <taxon>unclassified sequences</taxon>
        <taxon>metagenomes</taxon>
        <taxon>ecological metagenomes</taxon>
    </lineage>
</organism>
<dbReference type="EMBL" id="VSSQ01102210">
    <property type="protein sequence ID" value="MPN43671.1"/>
    <property type="molecule type" value="Genomic_DNA"/>
</dbReference>
<dbReference type="AlphaFoldDB" id="A0A645HXA5"/>
<name>A0A645HXA5_9ZZZZ</name>
<reference evidence="1" key="1">
    <citation type="submission" date="2019-08" db="EMBL/GenBank/DDBJ databases">
        <authorList>
            <person name="Kucharzyk K."/>
            <person name="Murdoch R.W."/>
            <person name="Higgins S."/>
            <person name="Loffler F."/>
        </authorList>
    </citation>
    <scope>NUCLEOTIDE SEQUENCE</scope>
</reference>